<proteinExistence type="predicted"/>
<feature type="signal peptide" evidence="4">
    <location>
        <begin position="1"/>
        <end position="24"/>
    </location>
</feature>
<dbReference type="PANTHER" id="PTHR47199:SF2">
    <property type="entry name" value="PHOTOSYSTEM II STABILITY_ASSEMBLY FACTOR HCF136, CHLOROPLASTIC"/>
    <property type="match status" value="1"/>
</dbReference>
<evidence type="ECO:0000313" key="6">
    <source>
        <dbReference type="EMBL" id="MFC4738846.1"/>
    </source>
</evidence>
<dbReference type="InterPro" id="IPR026444">
    <property type="entry name" value="Secre_tail"/>
</dbReference>
<feature type="chain" id="PRO_5045967132" evidence="4">
    <location>
        <begin position="25"/>
        <end position="415"/>
    </location>
</feature>
<dbReference type="Gene3D" id="2.130.10.10">
    <property type="entry name" value="YVTN repeat-like/Quinoprotein amine dehydrogenase"/>
    <property type="match status" value="2"/>
</dbReference>
<organism evidence="6 7">
    <name type="scientific">Flavobacterium ponti</name>
    <dbReference type="NCBI Taxonomy" id="665133"/>
    <lineage>
        <taxon>Bacteria</taxon>
        <taxon>Pseudomonadati</taxon>
        <taxon>Bacteroidota</taxon>
        <taxon>Flavobacteriia</taxon>
        <taxon>Flavobacteriales</taxon>
        <taxon>Flavobacteriaceae</taxon>
        <taxon>Flavobacterium</taxon>
    </lineage>
</organism>
<protein>
    <submittedName>
        <fullName evidence="6">YCF48-related protein</fullName>
    </submittedName>
</protein>
<evidence type="ECO:0000256" key="3">
    <source>
        <dbReference type="ARBA" id="ARBA00023276"/>
    </source>
</evidence>
<dbReference type="InterPro" id="IPR028203">
    <property type="entry name" value="PSII_CF48-like_dom"/>
</dbReference>
<keyword evidence="7" id="KW-1185">Reference proteome</keyword>
<dbReference type="NCBIfam" id="TIGR04183">
    <property type="entry name" value="Por_Secre_tail"/>
    <property type="match status" value="1"/>
</dbReference>
<evidence type="ECO:0000256" key="4">
    <source>
        <dbReference type="SAM" id="SignalP"/>
    </source>
</evidence>
<comment type="caution">
    <text evidence="6">The sequence shown here is derived from an EMBL/GenBank/DDBJ whole genome shotgun (WGS) entry which is preliminary data.</text>
</comment>
<dbReference type="EMBL" id="JBHSGW010000001">
    <property type="protein sequence ID" value="MFC4738846.1"/>
    <property type="molecule type" value="Genomic_DNA"/>
</dbReference>
<keyword evidence="3" id="KW-0604">Photosystem II</keyword>
<evidence type="ECO:0000256" key="1">
    <source>
        <dbReference type="ARBA" id="ARBA00022531"/>
    </source>
</evidence>
<dbReference type="PANTHER" id="PTHR47199">
    <property type="entry name" value="PHOTOSYSTEM II STABILITY/ASSEMBLY FACTOR HCF136, CHLOROPLASTIC"/>
    <property type="match status" value="1"/>
</dbReference>
<feature type="domain" description="Photosynthesis system II assembly factor Ycf48/Hcf136-like" evidence="5">
    <location>
        <begin position="142"/>
        <end position="240"/>
    </location>
</feature>
<dbReference type="InterPro" id="IPR015943">
    <property type="entry name" value="WD40/YVTN_repeat-like_dom_sf"/>
</dbReference>
<dbReference type="Proteomes" id="UP001595885">
    <property type="component" value="Unassembled WGS sequence"/>
</dbReference>
<dbReference type="SUPFAM" id="SSF110296">
    <property type="entry name" value="Oligoxyloglucan reducing end-specific cellobiohydrolase"/>
    <property type="match status" value="2"/>
</dbReference>
<evidence type="ECO:0000256" key="2">
    <source>
        <dbReference type="ARBA" id="ARBA00022729"/>
    </source>
</evidence>
<dbReference type="CDD" id="cd15482">
    <property type="entry name" value="Sialidase_non-viral"/>
    <property type="match status" value="1"/>
</dbReference>
<gene>
    <name evidence="6" type="ORF">ACFO3U_02445</name>
</gene>
<accession>A0ABV9P122</accession>
<keyword evidence="2 4" id="KW-0732">Signal</keyword>
<sequence length="415" mass="44908">MKTKNYFFKVLLLTIGLTTSSVFSQTFTPKPSGTSYILYDVTIPPGQNTVAYAAGSQYTTGNAGIIIKSTDAGETWQTIYPTTGSTPGFKKIKFVSTTRGFAVGQGDTFLKTTDGGVTWTNITVQTGIYYYSCLDFFDADNGFVTALTNGGQLIAFRTADSGDTWVPATTTTNLQTQALTYATATTMFSTGANQKISKSTDGGNTWTVVKSGIPTYYYFNIDFKDANNGIVSGEDGEVLKTSDGGATWTQILSTGYENLYSLIYRGNKMYASGTDQNIYYSSNDGASFTPVNTAATTTPTLYAVDVFENGEALLCGSQGTILKSTDFLSTSNVSLIEMNINHFYDTTTKTLSINVSEQININKVELISVDGKIVKKINTEGNFLTLDLSSIQSGVYLIRLNSVDGNTNTFKFIRN</sequence>
<dbReference type="Pfam" id="PF14870">
    <property type="entry name" value="PSII_BNR"/>
    <property type="match status" value="1"/>
</dbReference>
<evidence type="ECO:0000259" key="5">
    <source>
        <dbReference type="Pfam" id="PF14870"/>
    </source>
</evidence>
<dbReference type="RefSeq" id="WP_379738082.1">
    <property type="nucleotide sequence ID" value="NZ_JBHSGW010000001.1"/>
</dbReference>
<reference evidence="7" key="1">
    <citation type="journal article" date="2019" name="Int. J. Syst. Evol. Microbiol.">
        <title>The Global Catalogue of Microorganisms (GCM) 10K type strain sequencing project: providing services to taxonomists for standard genome sequencing and annotation.</title>
        <authorList>
            <consortium name="The Broad Institute Genomics Platform"/>
            <consortium name="The Broad Institute Genome Sequencing Center for Infectious Disease"/>
            <person name="Wu L."/>
            <person name="Ma J."/>
        </authorList>
    </citation>
    <scope>NUCLEOTIDE SEQUENCE [LARGE SCALE GENOMIC DNA]</scope>
    <source>
        <strain evidence="7">CCUG 50349</strain>
    </source>
</reference>
<keyword evidence="1" id="KW-0602">Photosynthesis</keyword>
<name>A0ABV9P122_9FLAO</name>
<evidence type="ECO:0000313" key="7">
    <source>
        <dbReference type="Proteomes" id="UP001595885"/>
    </source>
</evidence>